<dbReference type="Pfam" id="PF00271">
    <property type="entry name" value="Helicase_C"/>
    <property type="match status" value="1"/>
</dbReference>
<dbReference type="InterPro" id="IPR027417">
    <property type="entry name" value="P-loop_NTPase"/>
</dbReference>
<evidence type="ECO:0000259" key="14">
    <source>
        <dbReference type="PROSITE" id="PS51194"/>
    </source>
</evidence>
<keyword evidence="6 12" id="KW-0347">Helicase</keyword>
<dbReference type="GO" id="GO:0006310">
    <property type="term" value="P:DNA recombination"/>
    <property type="evidence" value="ECO:0007669"/>
    <property type="project" value="InterPro"/>
</dbReference>
<comment type="function">
    <text evidence="12">Initiates the restart of stalled replication forks, which reloads the replicative helicase on sites other than the origin of replication. Recognizes and binds to abandoned replication forks and remodels them to uncover a helicase loading site. Promotes assembly of the primosome at these replication forks.</text>
</comment>
<evidence type="ECO:0000256" key="7">
    <source>
        <dbReference type="ARBA" id="ARBA00022833"/>
    </source>
</evidence>
<dbReference type="EMBL" id="OU015584">
    <property type="protein sequence ID" value="CAG5079947.1"/>
    <property type="molecule type" value="Genomic_DNA"/>
</dbReference>
<evidence type="ECO:0000256" key="11">
    <source>
        <dbReference type="ARBA" id="ARBA00048988"/>
    </source>
</evidence>
<dbReference type="GO" id="GO:0006270">
    <property type="term" value="P:DNA replication initiation"/>
    <property type="evidence" value="ECO:0007669"/>
    <property type="project" value="TreeGrafter"/>
</dbReference>
<feature type="domain" description="Helicase ATP-binding" evidence="13">
    <location>
        <begin position="298"/>
        <end position="468"/>
    </location>
</feature>
<dbReference type="KEGG" id="ptan:CRYO30217_01129"/>
<dbReference type="RefSeq" id="WP_258541345.1">
    <property type="nucleotide sequence ID" value="NZ_OU015584.1"/>
</dbReference>
<dbReference type="FunFam" id="3.40.1440.60:FF:000001">
    <property type="entry name" value="Primosomal protein N"/>
    <property type="match status" value="1"/>
</dbReference>
<evidence type="ECO:0000313" key="15">
    <source>
        <dbReference type="EMBL" id="CAG5079947.1"/>
    </source>
</evidence>
<feature type="binding site" evidence="12">
    <location>
        <position position="531"/>
    </location>
    <ligand>
        <name>Zn(2+)</name>
        <dbReference type="ChEBI" id="CHEBI:29105"/>
        <label>1</label>
    </ligand>
</feature>
<evidence type="ECO:0000256" key="8">
    <source>
        <dbReference type="ARBA" id="ARBA00022840"/>
    </source>
</evidence>
<feature type="domain" description="Helicase C-terminal" evidence="14">
    <location>
        <begin position="544"/>
        <end position="721"/>
    </location>
</feature>
<dbReference type="GO" id="GO:0005524">
    <property type="term" value="F:ATP binding"/>
    <property type="evidence" value="ECO:0007669"/>
    <property type="project" value="UniProtKB-UniRule"/>
</dbReference>
<keyword evidence="4 12" id="KW-0547">Nucleotide-binding</keyword>
<name>A0A916JM23_9FLAO</name>
<dbReference type="PANTHER" id="PTHR30580:SF0">
    <property type="entry name" value="PRIMOSOMAL PROTEIN N"/>
    <property type="match status" value="1"/>
</dbReference>
<gene>
    <name evidence="12 15" type="primary">priA</name>
    <name evidence="15" type="ORF">CRYO30217_01129</name>
</gene>
<dbReference type="SMART" id="SM00487">
    <property type="entry name" value="DEXDc"/>
    <property type="match status" value="1"/>
</dbReference>
<evidence type="ECO:0000256" key="12">
    <source>
        <dbReference type="HAMAP-Rule" id="MF_00983"/>
    </source>
</evidence>
<feature type="binding site" evidence="12">
    <location>
        <position position="574"/>
    </location>
    <ligand>
        <name>Zn(2+)</name>
        <dbReference type="ChEBI" id="CHEBI:29105"/>
        <label>1</label>
    </ligand>
</feature>
<evidence type="ECO:0000256" key="2">
    <source>
        <dbReference type="ARBA" id="ARBA00022705"/>
    </source>
</evidence>
<dbReference type="GO" id="GO:0016787">
    <property type="term" value="F:hydrolase activity"/>
    <property type="evidence" value="ECO:0007669"/>
    <property type="project" value="UniProtKB-KW"/>
</dbReference>
<dbReference type="GO" id="GO:0006302">
    <property type="term" value="P:double-strand break repair"/>
    <property type="evidence" value="ECO:0007669"/>
    <property type="project" value="InterPro"/>
</dbReference>
<keyword evidence="9 12" id="KW-0238">DNA-binding</keyword>
<sequence length="825" mass="95583">MIEERKTLFVDVVLPLALPKTYTFRVPFELNDFIRKGQRVIVPFGKSKLLTAIVKRVHEEIPSYTTKYVDFILDERPVVTERQLALWDWISSYYMANIGDVMTAALPSRLKLESETKILLNESLDYQQIKLTEQEVFIIDALEVRGVLDLKEVGKILDRKTVYPVVKRMLDKDLVYVEEELKEMYKPKIEKYITLEDGLDSEEELKMAFEKLGRSHKQEEVLMTFLKLSGYGESFEPVLKKTLLEETGASHSVLNGLFEKSILKEVHEEVGRFKIKDTDTQEERDLSPAQQKAFDEVKTSFEEKDVCLLHGVTGSGKTELFVKLIKEQIAQGKKVLYLLPEIALTTQIINRLKKFFGDKIAVYHSRFSPNERVEIWNDILNEKYNKYDVILGARSAVFLPFKQLGLIIVDEEHETSYKQHDPSPRYHARDTALVLAKQFGAKVLMGTATPAIETMHHAEQGHYGYVSLSERFGGLQLPEIQCADLKEATAKNKMHGIFSKYLLDTMKEVLEDGKQIILFQNRRGYAPRWVCEMCNHTPQCTRCDVSLHYHKFQHLLTCHYCGFTMKPPTRCAACGSTDLKMVGIGTEKIEEEIEIHLGSKIKVQRMDLDTTRSKYAYQNIIDDFENKQIDILVGTQMITKGLDFDNVALVGILNADDLLFYPDFRAFERAYQLMSQVSGRAGRKGKRGRVIIQTYDPNHWIIQKVMYHDYEGMYKQELYERKNYQYPPFFRMIRLTVRHKDESRVDKASLKLTLKLQEKLGNRVLGPEYGSIKRIRNLYNKMITVKFERKASPSKVKEYISDCIAHFSMDDDFKSVRIKVDVDPN</sequence>
<dbReference type="EC" id="5.6.2.4" evidence="12"/>
<dbReference type="GO" id="GO:1990077">
    <property type="term" value="C:primosome complex"/>
    <property type="evidence" value="ECO:0007669"/>
    <property type="project" value="UniProtKB-UniRule"/>
</dbReference>
<dbReference type="Pfam" id="PF17764">
    <property type="entry name" value="PriA_3primeBD"/>
    <property type="match status" value="1"/>
</dbReference>
<dbReference type="InterPro" id="IPR001650">
    <property type="entry name" value="Helicase_C-like"/>
</dbReference>
<dbReference type="Gene3D" id="3.40.50.300">
    <property type="entry name" value="P-loop containing nucleotide triphosphate hydrolases"/>
    <property type="match status" value="2"/>
</dbReference>
<evidence type="ECO:0000256" key="3">
    <source>
        <dbReference type="ARBA" id="ARBA00022723"/>
    </source>
</evidence>
<evidence type="ECO:0000313" key="16">
    <source>
        <dbReference type="Proteomes" id="UP000683507"/>
    </source>
</evidence>
<dbReference type="GO" id="GO:0043138">
    <property type="term" value="F:3'-5' DNA helicase activity"/>
    <property type="evidence" value="ECO:0007669"/>
    <property type="project" value="UniProtKB-EC"/>
</dbReference>
<evidence type="ECO:0000256" key="4">
    <source>
        <dbReference type="ARBA" id="ARBA00022741"/>
    </source>
</evidence>
<feature type="binding site" evidence="12">
    <location>
        <position position="540"/>
    </location>
    <ligand>
        <name>Zn(2+)</name>
        <dbReference type="ChEBI" id="CHEBI:29105"/>
        <label>2</label>
    </ligand>
</feature>
<dbReference type="AlphaFoldDB" id="A0A916JM23"/>
<feature type="binding site" evidence="12">
    <location>
        <position position="561"/>
    </location>
    <ligand>
        <name>Zn(2+)</name>
        <dbReference type="ChEBI" id="CHEBI:29105"/>
        <label>2</label>
    </ligand>
</feature>
<dbReference type="HAMAP" id="MF_00983">
    <property type="entry name" value="PriA"/>
    <property type="match status" value="1"/>
</dbReference>
<keyword evidence="7 12" id="KW-0862">Zinc</keyword>
<dbReference type="GO" id="GO:0008270">
    <property type="term" value="F:zinc ion binding"/>
    <property type="evidence" value="ECO:0007669"/>
    <property type="project" value="UniProtKB-UniRule"/>
</dbReference>
<evidence type="ECO:0000256" key="1">
    <source>
        <dbReference type="ARBA" id="ARBA00022515"/>
    </source>
</evidence>
<evidence type="ECO:0000256" key="6">
    <source>
        <dbReference type="ARBA" id="ARBA00022806"/>
    </source>
</evidence>
<dbReference type="CDD" id="cd17929">
    <property type="entry name" value="DEXHc_priA"/>
    <property type="match status" value="1"/>
</dbReference>
<keyword evidence="5 12" id="KW-0378">Hydrolase</keyword>
<dbReference type="InterPro" id="IPR014001">
    <property type="entry name" value="Helicase_ATP-bd"/>
</dbReference>
<feature type="binding site" evidence="12">
    <location>
        <position position="558"/>
    </location>
    <ligand>
        <name>Zn(2+)</name>
        <dbReference type="ChEBI" id="CHEBI:29105"/>
        <label>2</label>
    </ligand>
</feature>
<dbReference type="PANTHER" id="PTHR30580">
    <property type="entry name" value="PRIMOSOMAL PROTEIN N"/>
    <property type="match status" value="1"/>
</dbReference>
<dbReference type="GO" id="GO:0006269">
    <property type="term" value="P:DNA replication, synthesis of primer"/>
    <property type="evidence" value="ECO:0007669"/>
    <property type="project" value="UniProtKB-KW"/>
</dbReference>
<dbReference type="PROSITE" id="PS51192">
    <property type="entry name" value="HELICASE_ATP_BIND_1"/>
    <property type="match status" value="1"/>
</dbReference>
<dbReference type="InterPro" id="IPR041222">
    <property type="entry name" value="PriA_3primeBD"/>
</dbReference>
<dbReference type="Pfam" id="PF00270">
    <property type="entry name" value="DEAD"/>
    <property type="match status" value="1"/>
</dbReference>
<dbReference type="InterPro" id="IPR040498">
    <property type="entry name" value="PriA_CRR"/>
</dbReference>
<dbReference type="NCBIfam" id="TIGR00595">
    <property type="entry name" value="priA"/>
    <property type="match status" value="1"/>
</dbReference>
<dbReference type="InterPro" id="IPR041236">
    <property type="entry name" value="PriA_C"/>
</dbReference>
<organism evidence="15 16">
    <name type="scientific">Parvicella tangerina</name>
    <dbReference type="NCBI Taxonomy" id="2829795"/>
    <lineage>
        <taxon>Bacteria</taxon>
        <taxon>Pseudomonadati</taxon>
        <taxon>Bacteroidota</taxon>
        <taxon>Flavobacteriia</taxon>
        <taxon>Flavobacteriales</taxon>
        <taxon>Parvicellaceae</taxon>
        <taxon>Parvicella</taxon>
    </lineage>
</organism>
<feature type="binding site" evidence="12">
    <location>
        <position position="543"/>
    </location>
    <ligand>
        <name>Zn(2+)</name>
        <dbReference type="ChEBI" id="CHEBI:29105"/>
        <label>2</label>
    </ligand>
</feature>
<evidence type="ECO:0000256" key="10">
    <source>
        <dbReference type="ARBA" id="ARBA00023235"/>
    </source>
</evidence>
<dbReference type="PROSITE" id="PS51194">
    <property type="entry name" value="HELICASE_CTER"/>
    <property type="match status" value="1"/>
</dbReference>
<keyword evidence="1 12" id="KW-0639">Primosome</keyword>
<comment type="similarity">
    <text evidence="12">Belongs to the helicase family. PriA subfamily.</text>
</comment>
<dbReference type="SUPFAM" id="SSF52540">
    <property type="entry name" value="P-loop containing nucleoside triphosphate hydrolases"/>
    <property type="match status" value="2"/>
</dbReference>
<comment type="cofactor">
    <cofactor evidence="12">
        <name>Zn(2+)</name>
        <dbReference type="ChEBI" id="CHEBI:29105"/>
    </cofactor>
    <text evidence="12">Binds 2 zinc ions per subunit.</text>
</comment>
<keyword evidence="3 12" id="KW-0479">Metal-binding</keyword>
<dbReference type="GO" id="GO:0003677">
    <property type="term" value="F:DNA binding"/>
    <property type="evidence" value="ECO:0007669"/>
    <property type="project" value="UniProtKB-UniRule"/>
</dbReference>
<dbReference type="Pfam" id="PF18319">
    <property type="entry name" value="Zn_ribbon_PriA"/>
    <property type="match status" value="1"/>
</dbReference>
<dbReference type="InterPro" id="IPR011545">
    <property type="entry name" value="DEAD/DEAH_box_helicase_dom"/>
</dbReference>
<dbReference type="SMART" id="SM00490">
    <property type="entry name" value="HELICc"/>
    <property type="match status" value="1"/>
</dbReference>
<dbReference type="Gene3D" id="3.40.1440.60">
    <property type="entry name" value="PriA, 3(prime) DNA-binding domain"/>
    <property type="match status" value="1"/>
</dbReference>
<proteinExistence type="inferred from homology"/>
<dbReference type="InterPro" id="IPR005259">
    <property type="entry name" value="PriA"/>
</dbReference>
<comment type="subunit">
    <text evidence="12">Component of the replication restart primosome.</text>
</comment>
<keyword evidence="8 12" id="KW-0067">ATP-binding</keyword>
<dbReference type="Proteomes" id="UP000683507">
    <property type="component" value="Chromosome"/>
</dbReference>
<feature type="binding site" evidence="12">
    <location>
        <position position="534"/>
    </location>
    <ligand>
        <name>Zn(2+)</name>
        <dbReference type="ChEBI" id="CHEBI:29105"/>
        <label>1</label>
    </ligand>
</feature>
<evidence type="ECO:0000256" key="9">
    <source>
        <dbReference type="ARBA" id="ARBA00023125"/>
    </source>
</evidence>
<evidence type="ECO:0000256" key="5">
    <source>
        <dbReference type="ARBA" id="ARBA00022801"/>
    </source>
</evidence>
<evidence type="ECO:0000259" key="13">
    <source>
        <dbReference type="PROSITE" id="PS51192"/>
    </source>
</evidence>
<protein>
    <recommendedName>
        <fullName evidence="12">Replication restart protein PriA</fullName>
    </recommendedName>
    <alternativeName>
        <fullName evidence="12">ATP-dependent DNA helicase PriA</fullName>
        <ecNumber evidence="12">5.6.2.4</ecNumber>
    </alternativeName>
    <alternativeName>
        <fullName evidence="12">DNA 3'-5' helicase PriA</fullName>
    </alternativeName>
</protein>
<dbReference type="CDD" id="cd18804">
    <property type="entry name" value="SF2_C_priA"/>
    <property type="match status" value="1"/>
</dbReference>
<dbReference type="Pfam" id="PF18074">
    <property type="entry name" value="PriA_C"/>
    <property type="match status" value="1"/>
</dbReference>
<accession>A0A916JM23</accession>
<comment type="catalytic activity">
    <reaction evidence="11 12">
        <text>ATP + H2O = ADP + phosphate + H(+)</text>
        <dbReference type="Rhea" id="RHEA:13065"/>
        <dbReference type="ChEBI" id="CHEBI:15377"/>
        <dbReference type="ChEBI" id="CHEBI:15378"/>
        <dbReference type="ChEBI" id="CHEBI:30616"/>
        <dbReference type="ChEBI" id="CHEBI:43474"/>
        <dbReference type="ChEBI" id="CHEBI:456216"/>
        <dbReference type="EC" id="5.6.2.4"/>
    </reaction>
</comment>
<feature type="binding site" evidence="12">
    <location>
        <position position="571"/>
    </location>
    <ligand>
        <name>Zn(2+)</name>
        <dbReference type="ChEBI" id="CHEBI:29105"/>
        <label>1</label>
    </ligand>
</feature>
<reference evidence="15" key="1">
    <citation type="submission" date="2021-04" db="EMBL/GenBank/DDBJ databases">
        <authorList>
            <person name="Rodrigo-Torres L."/>
            <person name="Arahal R. D."/>
            <person name="Lucena T."/>
        </authorList>
    </citation>
    <scope>NUCLEOTIDE SEQUENCE</scope>
    <source>
        <strain evidence="15">AS29M-1</strain>
    </source>
</reference>
<dbReference type="InterPro" id="IPR042115">
    <property type="entry name" value="PriA_3primeBD_sf"/>
</dbReference>
<keyword evidence="16" id="KW-1185">Reference proteome</keyword>
<dbReference type="FunFam" id="3.40.50.300:FF:000489">
    <property type="entry name" value="Primosome assembly protein PriA"/>
    <property type="match status" value="1"/>
</dbReference>
<keyword evidence="10 12" id="KW-0413">Isomerase</keyword>
<comment type="catalytic activity">
    <reaction evidence="12">
        <text>Couples ATP hydrolysis with the unwinding of duplex DNA by translocating in the 3'-5' direction.</text>
        <dbReference type="EC" id="5.6.2.4"/>
    </reaction>
</comment>
<keyword evidence="2 12" id="KW-0235">DNA replication</keyword>